<evidence type="ECO:0000313" key="3">
    <source>
        <dbReference type="Proteomes" id="UP001148614"/>
    </source>
</evidence>
<feature type="domain" description="Rhodopsin" evidence="1">
    <location>
        <begin position="128"/>
        <end position="181"/>
    </location>
</feature>
<accession>A0A9W8N9E2</accession>
<sequence>MRGLGLARQAASSAATHHIYGAGLNIGAKRQRLTRVDPVISLWICALWQSQYPPVILLGTYNRRISQDRVSCFQATLFSAGVDSTKLAAMTMAVFQLTGPGDDERYEVAVSYGTIIGTGALSLIICGARLLTRASVIRAFGIDDWACLVALVFTTSFNGIGVAIVANGAGRHVAHVSNSELALWFKVRSSRLRDLAEVG</sequence>
<evidence type="ECO:0000259" key="1">
    <source>
        <dbReference type="Pfam" id="PF20684"/>
    </source>
</evidence>
<dbReference type="InterPro" id="IPR049326">
    <property type="entry name" value="Rhodopsin_dom_fungi"/>
</dbReference>
<reference evidence="2" key="1">
    <citation type="submission" date="2022-07" db="EMBL/GenBank/DDBJ databases">
        <title>Genome Sequence of Xylaria arbuscula.</title>
        <authorList>
            <person name="Buettner E."/>
        </authorList>
    </citation>
    <scope>NUCLEOTIDE SEQUENCE</scope>
    <source>
        <strain evidence="2">VT107</strain>
    </source>
</reference>
<keyword evidence="3" id="KW-1185">Reference proteome</keyword>
<gene>
    <name evidence="2" type="ORF">NPX13_g8017</name>
</gene>
<name>A0A9W8N9E2_9PEZI</name>
<protein>
    <recommendedName>
        <fullName evidence="1">Rhodopsin domain-containing protein</fullName>
    </recommendedName>
</protein>
<dbReference type="EMBL" id="JANPWZ010001685">
    <property type="protein sequence ID" value="KAJ3563944.1"/>
    <property type="molecule type" value="Genomic_DNA"/>
</dbReference>
<dbReference type="Proteomes" id="UP001148614">
    <property type="component" value="Unassembled WGS sequence"/>
</dbReference>
<dbReference type="AlphaFoldDB" id="A0A9W8N9E2"/>
<evidence type="ECO:0000313" key="2">
    <source>
        <dbReference type="EMBL" id="KAJ3563944.1"/>
    </source>
</evidence>
<comment type="caution">
    <text evidence="2">The sequence shown here is derived from an EMBL/GenBank/DDBJ whole genome shotgun (WGS) entry which is preliminary data.</text>
</comment>
<proteinExistence type="predicted"/>
<dbReference type="Pfam" id="PF20684">
    <property type="entry name" value="Fung_rhodopsin"/>
    <property type="match status" value="1"/>
</dbReference>
<organism evidence="2 3">
    <name type="scientific">Xylaria arbuscula</name>
    <dbReference type="NCBI Taxonomy" id="114810"/>
    <lineage>
        <taxon>Eukaryota</taxon>
        <taxon>Fungi</taxon>
        <taxon>Dikarya</taxon>
        <taxon>Ascomycota</taxon>
        <taxon>Pezizomycotina</taxon>
        <taxon>Sordariomycetes</taxon>
        <taxon>Xylariomycetidae</taxon>
        <taxon>Xylariales</taxon>
        <taxon>Xylariaceae</taxon>
        <taxon>Xylaria</taxon>
    </lineage>
</organism>